<keyword evidence="3" id="KW-1185">Reference proteome</keyword>
<proteinExistence type="predicted"/>
<accession>A0ABW3HPP0</accession>
<dbReference type="Proteomes" id="UP001596989">
    <property type="component" value="Unassembled WGS sequence"/>
</dbReference>
<gene>
    <name evidence="2" type="ORF">ACFQ2I_08890</name>
</gene>
<dbReference type="EMBL" id="JBHTJZ010000009">
    <property type="protein sequence ID" value="MFD0959508.1"/>
    <property type="molecule type" value="Genomic_DNA"/>
</dbReference>
<protein>
    <submittedName>
        <fullName evidence="2">Uncharacterized protein</fullName>
    </submittedName>
</protein>
<name>A0ABW3HPP0_9BACL</name>
<reference evidence="3" key="1">
    <citation type="journal article" date="2019" name="Int. J. Syst. Evol. Microbiol.">
        <title>The Global Catalogue of Microorganisms (GCM) 10K type strain sequencing project: providing services to taxonomists for standard genome sequencing and annotation.</title>
        <authorList>
            <consortium name="The Broad Institute Genomics Platform"/>
            <consortium name="The Broad Institute Genome Sequencing Center for Infectious Disease"/>
            <person name="Wu L."/>
            <person name="Ma J."/>
        </authorList>
    </citation>
    <scope>NUCLEOTIDE SEQUENCE [LARGE SCALE GENOMIC DNA]</scope>
    <source>
        <strain evidence="3">CCUG 59129</strain>
    </source>
</reference>
<evidence type="ECO:0000256" key="1">
    <source>
        <dbReference type="SAM" id="MobiDB-lite"/>
    </source>
</evidence>
<evidence type="ECO:0000313" key="3">
    <source>
        <dbReference type="Proteomes" id="UP001596989"/>
    </source>
</evidence>
<sequence length="105" mass="11835">MTFKSLDLQMSIPRTQEMGNMQQQAMQRPVTEQTLLENQSAKKTEEQRAQNAAVEGASKAMVHTNGEGADQHHSNKDSKRQHENEEVDSDTPAHPYKGHHLDITL</sequence>
<dbReference type="RefSeq" id="WP_377563654.1">
    <property type="nucleotide sequence ID" value="NZ_JBHTJZ010000009.1"/>
</dbReference>
<feature type="compositionally biased region" description="Basic and acidic residues" evidence="1">
    <location>
        <begin position="69"/>
        <end position="84"/>
    </location>
</feature>
<feature type="region of interest" description="Disordered" evidence="1">
    <location>
        <begin position="1"/>
        <end position="105"/>
    </location>
</feature>
<comment type="caution">
    <text evidence="2">The sequence shown here is derived from an EMBL/GenBank/DDBJ whole genome shotgun (WGS) entry which is preliminary data.</text>
</comment>
<feature type="compositionally biased region" description="Polar residues" evidence="1">
    <location>
        <begin position="12"/>
        <end position="39"/>
    </location>
</feature>
<evidence type="ECO:0000313" key="2">
    <source>
        <dbReference type="EMBL" id="MFD0959508.1"/>
    </source>
</evidence>
<organism evidence="2 3">
    <name type="scientific">Paenibacillus chungangensis</name>
    <dbReference type="NCBI Taxonomy" id="696535"/>
    <lineage>
        <taxon>Bacteria</taxon>
        <taxon>Bacillati</taxon>
        <taxon>Bacillota</taxon>
        <taxon>Bacilli</taxon>
        <taxon>Bacillales</taxon>
        <taxon>Paenibacillaceae</taxon>
        <taxon>Paenibacillus</taxon>
    </lineage>
</organism>